<protein>
    <submittedName>
        <fullName evidence="1">Uncharacterized protein</fullName>
    </submittedName>
</protein>
<reference evidence="1" key="1">
    <citation type="submission" date="2020-02" db="EMBL/GenBank/DDBJ databases">
        <authorList>
            <person name="Meier V. D."/>
        </authorList>
    </citation>
    <scope>NUCLEOTIDE SEQUENCE</scope>
    <source>
        <strain evidence="1">AVDCRST_MAG74</strain>
    </source>
</reference>
<accession>A0A6J4NV98</accession>
<dbReference type="EMBL" id="CADCUR010000108">
    <property type="protein sequence ID" value="CAA9396729.1"/>
    <property type="molecule type" value="Genomic_DNA"/>
</dbReference>
<dbReference type="AlphaFoldDB" id="A0A6J4NV98"/>
<organism evidence="1">
    <name type="scientific">uncultured Pyrinomonadaceae bacterium</name>
    <dbReference type="NCBI Taxonomy" id="2283094"/>
    <lineage>
        <taxon>Bacteria</taxon>
        <taxon>Pseudomonadati</taxon>
        <taxon>Acidobacteriota</taxon>
        <taxon>Blastocatellia</taxon>
        <taxon>Blastocatellales</taxon>
        <taxon>Pyrinomonadaceae</taxon>
        <taxon>environmental samples</taxon>
    </lineage>
</organism>
<name>A0A6J4NV98_9BACT</name>
<gene>
    <name evidence="1" type="ORF">AVDCRST_MAG74-1349</name>
</gene>
<sequence length="148" mass="16745">MPSRTNYISIAFKIDGSQTGGFKTVDGMAKISRAGIVVEFEAKIFGIMKTGIKEVRIPLAEIEEVRVGRKFFKHTLEIWLNNFRTLSEIPNKDGRIILQISKEDRTRAEQAARVLQTARSETDALEILNSPVSRLFGDDEETKETENE</sequence>
<proteinExistence type="predicted"/>
<evidence type="ECO:0000313" key="1">
    <source>
        <dbReference type="EMBL" id="CAA9396729.1"/>
    </source>
</evidence>